<dbReference type="Proteomes" id="UP000288405">
    <property type="component" value="Unassembled WGS sequence"/>
</dbReference>
<accession>A0A432WBM8</accession>
<name>A0A432WBM8_9GAMM</name>
<comment type="caution">
    <text evidence="1">The sequence shown here is derived from an EMBL/GenBank/DDBJ whole genome shotgun (WGS) entry which is preliminary data.</text>
</comment>
<keyword evidence="2" id="KW-1185">Reference proteome</keyword>
<dbReference type="AlphaFoldDB" id="A0A432WBM8"/>
<reference evidence="1 2" key="1">
    <citation type="journal article" date="2011" name="Front. Microbiol.">
        <title>Genomic signatures of strain selection and enhancement in Bacillus atrophaeus var. globigii, a historical biowarfare simulant.</title>
        <authorList>
            <person name="Gibbons H.S."/>
            <person name="Broomall S.M."/>
            <person name="McNew L.A."/>
            <person name="Daligault H."/>
            <person name="Chapman C."/>
            <person name="Bruce D."/>
            <person name="Karavis M."/>
            <person name="Krepps M."/>
            <person name="McGregor P.A."/>
            <person name="Hong C."/>
            <person name="Park K.H."/>
            <person name="Akmal A."/>
            <person name="Feldman A."/>
            <person name="Lin J.S."/>
            <person name="Chang W.E."/>
            <person name="Higgs B.W."/>
            <person name="Demirev P."/>
            <person name="Lindquist J."/>
            <person name="Liem A."/>
            <person name="Fochler E."/>
            <person name="Read T.D."/>
            <person name="Tapia R."/>
            <person name="Johnson S."/>
            <person name="Bishop-Lilly K.A."/>
            <person name="Detter C."/>
            <person name="Han C."/>
            <person name="Sozhamannan S."/>
            <person name="Rosenzweig C.N."/>
            <person name="Skowronski E.W."/>
        </authorList>
    </citation>
    <scope>NUCLEOTIDE SEQUENCE [LARGE SCALE GENOMIC DNA]</scope>
    <source>
        <strain evidence="1 2">GYP-17</strain>
    </source>
</reference>
<evidence type="ECO:0000313" key="2">
    <source>
        <dbReference type="Proteomes" id="UP000288405"/>
    </source>
</evidence>
<protein>
    <recommendedName>
        <fullName evidence="3">Solute-binding protein family 3/N-terminal domain-containing protein</fullName>
    </recommendedName>
</protein>
<dbReference type="Gene3D" id="3.40.190.10">
    <property type="entry name" value="Periplasmic binding protein-like II"/>
    <property type="match status" value="1"/>
</dbReference>
<dbReference type="EMBL" id="PIPM01000015">
    <property type="protein sequence ID" value="RUO28728.1"/>
    <property type="molecule type" value="Genomic_DNA"/>
</dbReference>
<evidence type="ECO:0000313" key="1">
    <source>
        <dbReference type="EMBL" id="RUO28728.1"/>
    </source>
</evidence>
<dbReference type="SUPFAM" id="SSF53850">
    <property type="entry name" value="Periplasmic binding protein-like II"/>
    <property type="match status" value="1"/>
</dbReference>
<dbReference type="OrthoDB" id="6838256at2"/>
<gene>
    <name evidence="1" type="ORF">CWE11_10520</name>
</gene>
<proteinExistence type="predicted"/>
<evidence type="ECO:0008006" key="3">
    <source>
        <dbReference type="Google" id="ProtNLM"/>
    </source>
</evidence>
<organism evidence="1 2">
    <name type="scientific">Aliidiomarina sanyensis</name>
    <dbReference type="NCBI Taxonomy" id="1249555"/>
    <lineage>
        <taxon>Bacteria</taxon>
        <taxon>Pseudomonadati</taxon>
        <taxon>Pseudomonadota</taxon>
        <taxon>Gammaproteobacteria</taxon>
        <taxon>Alteromonadales</taxon>
        <taxon>Idiomarinaceae</taxon>
        <taxon>Aliidiomarina</taxon>
    </lineage>
</organism>
<sequence length="233" mass="26476">MLVLALLLGGITPTSAQNEWLGTIVIGTISDIDDSHPTFLRVQQAYRMIGYDAKLLLLPYERSEYEANRGRFVDAELARTDEVQALLPNMIRIDVPLETDQISVFTARDDLNIQDWDDLEGLRIDTVRGMSVITRRLVQHHPFNEIGTVEQVFQRLESGRSDVAILPGNMAEFVLSRTDVTGIQRLHPGLEELPLYHYIHRHHQHLTEQLTHALYEVVNGEPHSLSARPKTTP</sequence>